<dbReference type="EMBL" id="SJPG01000001">
    <property type="protein sequence ID" value="TWT64022.1"/>
    <property type="molecule type" value="Genomic_DNA"/>
</dbReference>
<dbReference type="RefSeq" id="WP_261343188.1">
    <property type="nucleotide sequence ID" value="NZ_SJPG01000001.1"/>
</dbReference>
<reference evidence="1 2" key="1">
    <citation type="submission" date="2019-02" db="EMBL/GenBank/DDBJ databases">
        <title>Deep-cultivation of Planctomycetes and their phenomic and genomic characterization uncovers novel biology.</title>
        <authorList>
            <person name="Wiegand S."/>
            <person name="Jogler M."/>
            <person name="Boedeker C."/>
            <person name="Pinto D."/>
            <person name="Vollmers J."/>
            <person name="Rivas-Marin E."/>
            <person name="Kohn T."/>
            <person name="Peeters S.H."/>
            <person name="Heuer A."/>
            <person name="Rast P."/>
            <person name="Oberbeckmann S."/>
            <person name="Bunk B."/>
            <person name="Jeske O."/>
            <person name="Meyerdierks A."/>
            <person name="Storesund J.E."/>
            <person name="Kallscheuer N."/>
            <person name="Luecker S."/>
            <person name="Lage O.M."/>
            <person name="Pohl T."/>
            <person name="Merkel B.J."/>
            <person name="Hornburger P."/>
            <person name="Mueller R.-W."/>
            <person name="Bruemmer F."/>
            <person name="Labrenz M."/>
            <person name="Spormann A.M."/>
            <person name="Op Den Camp H."/>
            <person name="Overmann J."/>
            <person name="Amann R."/>
            <person name="Jetten M.S.M."/>
            <person name="Mascher T."/>
            <person name="Medema M.H."/>
            <person name="Devos D.P."/>
            <person name="Kaster A.-K."/>
            <person name="Ovreas L."/>
            <person name="Rohde M."/>
            <person name="Galperin M.Y."/>
            <person name="Jogler C."/>
        </authorList>
    </citation>
    <scope>NUCLEOTIDE SEQUENCE [LARGE SCALE GENOMIC DNA]</scope>
    <source>
        <strain evidence="1 2">Pan54</strain>
    </source>
</reference>
<dbReference type="Proteomes" id="UP000316095">
    <property type="component" value="Unassembled WGS sequence"/>
</dbReference>
<gene>
    <name evidence="1" type="ORF">Pan54_47820</name>
</gene>
<keyword evidence="2" id="KW-1185">Reference proteome</keyword>
<proteinExistence type="predicted"/>
<dbReference type="AlphaFoldDB" id="A0A5C5XQH3"/>
<organism evidence="1 2">
    <name type="scientific">Rubinisphaera italica</name>
    <dbReference type="NCBI Taxonomy" id="2527969"/>
    <lineage>
        <taxon>Bacteria</taxon>
        <taxon>Pseudomonadati</taxon>
        <taxon>Planctomycetota</taxon>
        <taxon>Planctomycetia</taxon>
        <taxon>Planctomycetales</taxon>
        <taxon>Planctomycetaceae</taxon>
        <taxon>Rubinisphaera</taxon>
    </lineage>
</organism>
<evidence type="ECO:0000313" key="2">
    <source>
        <dbReference type="Proteomes" id="UP000316095"/>
    </source>
</evidence>
<sequence>MKISWTLKSCVKLFTEPQTEMTDTNILWRQLLNRHAGEDQVHE</sequence>
<name>A0A5C5XQH3_9PLAN</name>
<accession>A0A5C5XQH3</accession>
<comment type="caution">
    <text evidence="1">The sequence shown here is derived from an EMBL/GenBank/DDBJ whole genome shotgun (WGS) entry which is preliminary data.</text>
</comment>
<protein>
    <submittedName>
        <fullName evidence="1">Uncharacterized protein</fullName>
    </submittedName>
</protein>
<evidence type="ECO:0000313" key="1">
    <source>
        <dbReference type="EMBL" id="TWT64022.1"/>
    </source>
</evidence>